<dbReference type="InterPro" id="IPR036390">
    <property type="entry name" value="WH_DNA-bd_sf"/>
</dbReference>
<evidence type="ECO:0000256" key="1">
    <source>
        <dbReference type="SAM" id="MobiDB-lite"/>
    </source>
</evidence>
<evidence type="ECO:0000259" key="2">
    <source>
        <dbReference type="PROSITE" id="PS50995"/>
    </source>
</evidence>
<keyword evidence="4" id="KW-1185">Reference proteome</keyword>
<proteinExistence type="predicted"/>
<evidence type="ECO:0000313" key="3">
    <source>
        <dbReference type="EMBL" id="MDR7346536.1"/>
    </source>
</evidence>
<sequence length="166" mass="18024">MYSTPDPLADPPEHSATAKAQASTPQQPLANQILASASRFARVVTQASDIPISAVSMRALGYIERHGPQRISRMAAYESISQPAMTSAVNRLEEDGLVVRHEDPADARAQLVVLTETGRQLLDEYRQQVATVLQPKLEALSVEEYSAIERAVDLLNSLTDDLTGNA</sequence>
<dbReference type="SUPFAM" id="SSF46785">
    <property type="entry name" value="Winged helix' DNA-binding domain"/>
    <property type="match status" value="1"/>
</dbReference>
<reference evidence="3 4" key="1">
    <citation type="submission" date="2023-07" db="EMBL/GenBank/DDBJ databases">
        <title>Sequencing the genomes of 1000 actinobacteria strains.</title>
        <authorList>
            <person name="Klenk H.-P."/>
        </authorList>
    </citation>
    <scope>NUCLEOTIDE SEQUENCE [LARGE SCALE GENOMIC DNA]</scope>
    <source>
        <strain evidence="3 4">DSM 22966</strain>
    </source>
</reference>
<dbReference type="InterPro" id="IPR052526">
    <property type="entry name" value="HTH-type_Bedaq_tolerance"/>
</dbReference>
<dbReference type="Proteomes" id="UP001183794">
    <property type="component" value="Unassembled WGS sequence"/>
</dbReference>
<dbReference type="InterPro" id="IPR036388">
    <property type="entry name" value="WH-like_DNA-bd_sf"/>
</dbReference>
<accession>A0ABU2AYX4</accession>
<feature type="region of interest" description="Disordered" evidence="1">
    <location>
        <begin position="1"/>
        <end position="26"/>
    </location>
</feature>
<gene>
    <name evidence="3" type="ORF">J2S62_000793</name>
</gene>
<dbReference type="EMBL" id="JAVDYJ010000001">
    <property type="protein sequence ID" value="MDR7346536.1"/>
    <property type="molecule type" value="Genomic_DNA"/>
</dbReference>
<dbReference type="PANTHER" id="PTHR39515">
    <property type="entry name" value="CONSERVED PROTEIN"/>
    <property type="match status" value="1"/>
</dbReference>
<dbReference type="SMART" id="SM00347">
    <property type="entry name" value="HTH_MARR"/>
    <property type="match status" value="1"/>
</dbReference>
<name>A0ABU2AYX4_9MICC</name>
<protein>
    <submittedName>
        <fullName evidence="3">DNA-binding MarR family transcriptional regulator</fullName>
    </submittedName>
</protein>
<evidence type="ECO:0000313" key="4">
    <source>
        <dbReference type="Proteomes" id="UP001183794"/>
    </source>
</evidence>
<dbReference type="RefSeq" id="WP_310171623.1">
    <property type="nucleotide sequence ID" value="NZ_BAABHE010000002.1"/>
</dbReference>
<dbReference type="Gene3D" id="1.10.10.10">
    <property type="entry name" value="Winged helix-like DNA-binding domain superfamily/Winged helix DNA-binding domain"/>
    <property type="match status" value="1"/>
</dbReference>
<dbReference type="InterPro" id="IPR000835">
    <property type="entry name" value="HTH_MarR-typ"/>
</dbReference>
<dbReference type="PROSITE" id="PS50995">
    <property type="entry name" value="HTH_MARR_2"/>
    <property type="match status" value="1"/>
</dbReference>
<organism evidence="3 4">
    <name type="scientific">Enteractinococcus fodinae</name>
    <dbReference type="NCBI Taxonomy" id="684663"/>
    <lineage>
        <taxon>Bacteria</taxon>
        <taxon>Bacillati</taxon>
        <taxon>Actinomycetota</taxon>
        <taxon>Actinomycetes</taxon>
        <taxon>Micrococcales</taxon>
        <taxon>Micrococcaceae</taxon>
    </lineage>
</organism>
<comment type="caution">
    <text evidence="3">The sequence shown here is derived from an EMBL/GenBank/DDBJ whole genome shotgun (WGS) entry which is preliminary data.</text>
</comment>
<dbReference type="Pfam" id="PF12802">
    <property type="entry name" value="MarR_2"/>
    <property type="match status" value="1"/>
</dbReference>
<dbReference type="GO" id="GO:0003677">
    <property type="term" value="F:DNA binding"/>
    <property type="evidence" value="ECO:0007669"/>
    <property type="project" value="UniProtKB-KW"/>
</dbReference>
<dbReference type="PANTHER" id="PTHR39515:SF2">
    <property type="entry name" value="HTH-TYPE TRANSCRIPTIONAL REGULATOR RV0880"/>
    <property type="match status" value="1"/>
</dbReference>
<keyword evidence="3" id="KW-0238">DNA-binding</keyword>
<feature type="domain" description="HTH marR-type" evidence="2">
    <location>
        <begin position="26"/>
        <end position="160"/>
    </location>
</feature>